<gene>
    <name evidence="13" type="ORF">D7Z54_02990</name>
</gene>
<keyword evidence="5" id="KW-0762">Sugar transport</keyword>
<evidence type="ECO:0000256" key="11">
    <source>
        <dbReference type="ARBA" id="ARBA00030962"/>
    </source>
</evidence>
<evidence type="ECO:0000256" key="9">
    <source>
        <dbReference type="ARBA" id="ARBA00029908"/>
    </source>
</evidence>
<dbReference type="Pfam" id="PF00359">
    <property type="entry name" value="PTS_EIIA_2"/>
    <property type="match status" value="1"/>
</dbReference>
<evidence type="ECO:0000256" key="5">
    <source>
        <dbReference type="ARBA" id="ARBA00022597"/>
    </source>
</evidence>
<evidence type="ECO:0000256" key="7">
    <source>
        <dbReference type="ARBA" id="ARBA00022683"/>
    </source>
</evidence>
<dbReference type="SUPFAM" id="SSF55804">
    <property type="entry name" value="Phoshotransferase/anion transport protein"/>
    <property type="match status" value="1"/>
</dbReference>
<name>A0A3R9QNL4_9BACI</name>
<evidence type="ECO:0000256" key="6">
    <source>
        <dbReference type="ARBA" id="ARBA00022679"/>
    </source>
</evidence>
<evidence type="ECO:0000256" key="3">
    <source>
        <dbReference type="ARBA" id="ARBA00022448"/>
    </source>
</evidence>
<keyword evidence="14" id="KW-1185">Reference proteome</keyword>
<keyword evidence="8" id="KW-0418">Kinase</keyword>
<evidence type="ECO:0000313" key="14">
    <source>
        <dbReference type="Proteomes" id="UP000275076"/>
    </source>
</evidence>
<keyword evidence="3" id="KW-0813">Transport</keyword>
<dbReference type="GO" id="GO:0016301">
    <property type="term" value="F:kinase activity"/>
    <property type="evidence" value="ECO:0007669"/>
    <property type="project" value="UniProtKB-KW"/>
</dbReference>
<dbReference type="OrthoDB" id="1640042at2"/>
<evidence type="ECO:0000256" key="2">
    <source>
        <dbReference type="ARBA" id="ARBA00014783"/>
    </source>
</evidence>
<dbReference type="Gene3D" id="3.40.930.10">
    <property type="entry name" value="Mannitol-specific EII, Chain A"/>
    <property type="match status" value="1"/>
</dbReference>
<keyword evidence="7" id="KW-0598">Phosphotransferase system</keyword>
<dbReference type="InterPro" id="IPR016152">
    <property type="entry name" value="PTrfase/Anion_transptr"/>
</dbReference>
<dbReference type="PANTHER" id="PTHR30181">
    <property type="entry name" value="MANNITOL PERMEASE IIC COMPONENT"/>
    <property type="match status" value="1"/>
</dbReference>
<keyword evidence="6" id="KW-0808">Transferase</keyword>
<dbReference type="InterPro" id="IPR050893">
    <property type="entry name" value="Sugar_PTS"/>
</dbReference>
<evidence type="ECO:0000256" key="4">
    <source>
        <dbReference type="ARBA" id="ARBA00022553"/>
    </source>
</evidence>
<dbReference type="GO" id="GO:0090563">
    <property type="term" value="F:protein-phosphocysteine-sugar phosphotransferase activity"/>
    <property type="evidence" value="ECO:0007669"/>
    <property type="project" value="TreeGrafter"/>
</dbReference>
<organism evidence="13 14">
    <name type="scientific">Salibacterium salarium</name>
    <dbReference type="NCBI Taxonomy" id="284579"/>
    <lineage>
        <taxon>Bacteria</taxon>
        <taxon>Bacillati</taxon>
        <taxon>Bacillota</taxon>
        <taxon>Bacilli</taxon>
        <taxon>Bacillales</taxon>
        <taxon>Bacillaceae</taxon>
    </lineage>
</organism>
<sequence length="145" mass="16163">MSKPILQEENVKMNASFSSKEEAIRETGNILAEKGYVDEAYIEAMMEREELTSTYMGNYVAIPHGTEDSKHLIKESGLSIIQVPDGVDFGDGKMVKILIGIAGKENEHLEILQKIAVICSQEENITKMLDAPDEQTLLSQFEEVN</sequence>
<dbReference type="GO" id="GO:0009401">
    <property type="term" value="P:phosphoenolpyruvate-dependent sugar phosphotransferase system"/>
    <property type="evidence" value="ECO:0007669"/>
    <property type="project" value="UniProtKB-KW"/>
</dbReference>
<evidence type="ECO:0000256" key="10">
    <source>
        <dbReference type="ARBA" id="ARBA00030956"/>
    </source>
</evidence>
<evidence type="ECO:0000256" key="1">
    <source>
        <dbReference type="ARBA" id="ARBA00002434"/>
    </source>
</evidence>
<keyword evidence="4" id="KW-0597">Phosphoprotein</keyword>
<feature type="domain" description="PTS EIIA type-2" evidence="12">
    <location>
        <begin position="4"/>
        <end position="144"/>
    </location>
</feature>
<dbReference type="Proteomes" id="UP000275076">
    <property type="component" value="Unassembled WGS sequence"/>
</dbReference>
<dbReference type="PROSITE" id="PS00372">
    <property type="entry name" value="PTS_EIIA_TYPE_2_HIS"/>
    <property type="match status" value="1"/>
</dbReference>
<dbReference type="GO" id="GO:0005886">
    <property type="term" value="C:plasma membrane"/>
    <property type="evidence" value="ECO:0007669"/>
    <property type="project" value="TreeGrafter"/>
</dbReference>
<evidence type="ECO:0000313" key="13">
    <source>
        <dbReference type="EMBL" id="RSL34820.1"/>
    </source>
</evidence>
<dbReference type="EMBL" id="RBVX01000002">
    <property type="protein sequence ID" value="RSL34820.1"/>
    <property type="molecule type" value="Genomic_DNA"/>
</dbReference>
<dbReference type="RefSeq" id="WP_125554310.1">
    <property type="nucleotide sequence ID" value="NZ_RBVX01000002.1"/>
</dbReference>
<evidence type="ECO:0000256" key="8">
    <source>
        <dbReference type="ARBA" id="ARBA00022777"/>
    </source>
</evidence>
<protein>
    <recommendedName>
        <fullName evidence="2">Mannitol-specific phosphotransferase enzyme IIA component</fullName>
    </recommendedName>
    <alternativeName>
        <fullName evidence="10">EIIA</fullName>
    </alternativeName>
    <alternativeName>
        <fullName evidence="11">EIII</fullName>
    </alternativeName>
    <alternativeName>
        <fullName evidence="9">PTS system mannitol-specific EIIA component</fullName>
    </alternativeName>
</protein>
<dbReference type="AlphaFoldDB" id="A0A3R9QNL4"/>
<evidence type="ECO:0000259" key="12">
    <source>
        <dbReference type="PROSITE" id="PS51094"/>
    </source>
</evidence>
<proteinExistence type="predicted"/>
<dbReference type="InterPro" id="IPR002178">
    <property type="entry name" value="PTS_EIIA_type-2_dom"/>
</dbReference>
<reference evidence="13 14" key="1">
    <citation type="submission" date="2018-10" db="EMBL/GenBank/DDBJ databases">
        <title>Draft genome sequence of Bacillus salarius IM0101, isolated from a hypersaline soil in Inner Mongolia, China.</title>
        <authorList>
            <person name="Yamprayoonswat W."/>
            <person name="Boonvisut S."/>
            <person name="Jumpathong W."/>
            <person name="Sittihan S."/>
            <person name="Ruangsuj P."/>
            <person name="Wanthongcharoen S."/>
            <person name="Thongpramul N."/>
            <person name="Pimmason S."/>
            <person name="Yu B."/>
            <person name="Yasawong M."/>
        </authorList>
    </citation>
    <scope>NUCLEOTIDE SEQUENCE [LARGE SCALE GENOMIC DNA]</scope>
    <source>
        <strain evidence="13 14">IM0101</strain>
    </source>
</reference>
<dbReference type="PANTHER" id="PTHR30181:SF2">
    <property type="entry name" value="PTS SYSTEM MANNITOL-SPECIFIC EIICBA COMPONENT"/>
    <property type="match status" value="1"/>
</dbReference>
<accession>A0A3R9QNL4</accession>
<comment type="function">
    <text evidence="1">The phosphoenolpyruvate-dependent sugar phosphotransferase system (sugar PTS), a major carbohydrate active transport system, catalyzes the phosphorylation of incoming sugar substrates concomitantly with their translocation across the cell membrane. The enzyme II CmtAB PTS system is involved in D-mannitol transport.</text>
</comment>
<dbReference type="PROSITE" id="PS51094">
    <property type="entry name" value="PTS_EIIA_TYPE_2"/>
    <property type="match status" value="1"/>
</dbReference>
<dbReference type="CDD" id="cd00211">
    <property type="entry name" value="PTS_IIA_fru"/>
    <property type="match status" value="1"/>
</dbReference>
<comment type="caution">
    <text evidence="13">The sequence shown here is derived from an EMBL/GenBank/DDBJ whole genome shotgun (WGS) entry which is preliminary data.</text>
</comment>